<evidence type="ECO:0000256" key="2">
    <source>
        <dbReference type="SAM" id="Phobius"/>
    </source>
</evidence>
<dbReference type="Proteomes" id="UP000295781">
    <property type="component" value="Chromosome"/>
</dbReference>
<dbReference type="OrthoDB" id="5511882at2"/>
<feature type="region of interest" description="Disordered" evidence="1">
    <location>
        <begin position="252"/>
        <end position="271"/>
    </location>
</feature>
<organism evidence="3 4">
    <name type="scientific">Sorangium cellulosum</name>
    <name type="common">Polyangium cellulosum</name>
    <dbReference type="NCBI Taxonomy" id="56"/>
    <lineage>
        <taxon>Bacteria</taxon>
        <taxon>Pseudomonadati</taxon>
        <taxon>Myxococcota</taxon>
        <taxon>Polyangia</taxon>
        <taxon>Polyangiales</taxon>
        <taxon>Polyangiaceae</taxon>
        <taxon>Sorangium</taxon>
    </lineage>
</organism>
<reference evidence="3 4" key="1">
    <citation type="submission" date="2015-09" db="EMBL/GenBank/DDBJ databases">
        <title>Sorangium comparison.</title>
        <authorList>
            <person name="Zaburannyi N."/>
            <person name="Bunk B."/>
            <person name="Overmann J."/>
            <person name="Mueller R."/>
        </authorList>
    </citation>
    <scope>NUCLEOTIDE SEQUENCE [LARGE SCALE GENOMIC DNA]</scope>
    <source>
        <strain evidence="3 4">So ceGT47</strain>
    </source>
</reference>
<evidence type="ECO:0000256" key="1">
    <source>
        <dbReference type="SAM" id="MobiDB-lite"/>
    </source>
</evidence>
<name>A0A4P2Q711_SORCE</name>
<proteinExistence type="predicted"/>
<keyword evidence="2" id="KW-0472">Membrane</keyword>
<evidence type="ECO:0000313" key="3">
    <source>
        <dbReference type="EMBL" id="AUX24878.1"/>
    </source>
</evidence>
<evidence type="ECO:0000313" key="4">
    <source>
        <dbReference type="Proteomes" id="UP000295781"/>
    </source>
</evidence>
<protein>
    <submittedName>
        <fullName evidence="3">Uncharacterized protein</fullName>
    </submittedName>
</protein>
<feature type="transmembrane region" description="Helical" evidence="2">
    <location>
        <begin position="469"/>
        <end position="492"/>
    </location>
</feature>
<keyword evidence="2" id="KW-0812">Transmembrane</keyword>
<dbReference type="RefSeq" id="WP_129351441.1">
    <property type="nucleotide sequence ID" value="NZ_CP012670.1"/>
</dbReference>
<keyword evidence="2" id="KW-1133">Transmembrane helix</keyword>
<accession>A0A4P2Q711</accession>
<feature type="transmembrane region" description="Helical" evidence="2">
    <location>
        <begin position="406"/>
        <end position="423"/>
    </location>
</feature>
<gene>
    <name evidence="3" type="ORF">SOCEGT47_054180</name>
</gene>
<sequence length="493" mass="48850">MTAMFRAAILGLPALSIGLAALVLLGPGAPRGVTFVRVWGAPVAGSEALSLRLEGVRRLHGADDPAALSGIEVSATSAGSPLDPWTGSTGSDGVGEALLRAPGGLEEPVVVRVARDDDAGALLEARVPLLEARVPLLPPPRAAGTPAAGTPAAGTPAAEAAPLPGVTRGALRLRVTAARGVLAAPFPELVRVVVETESGAAVAGARVEASAVGADLDGQGSGPALVEADARGAASLTVTPRSHAVELTVRATPPAGARPGSPATPGATGTWEGRLPVIPGAIWLDPARLAGDPPALRLISPAPRTRAYVSLGDARGRLLGAVVPLAPDGAGFSSGELALPGEPALRATGWVVVASDPREQGAGAVAWPLSPAAAAATPRRVALLADGWPAAEARERARASRARRRGLLVLGAAAAAEMLLLAIEARSARRRLAAHLAAASGGAGEGGGPAPLSSEDRGRVLAAARAEPLLSALALAALVGLSFAAVAALATFR</sequence>
<dbReference type="EMBL" id="CP012670">
    <property type="protein sequence ID" value="AUX24878.1"/>
    <property type="molecule type" value="Genomic_DNA"/>
</dbReference>
<feature type="compositionally biased region" description="Low complexity" evidence="1">
    <location>
        <begin position="142"/>
        <end position="162"/>
    </location>
</feature>
<dbReference type="AlphaFoldDB" id="A0A4P2Q711"/>
<feature type="region of interest" description="Disordered" evidence="1">
    <location>
        <begin position="136"/>
        <end position="162"/>
    </location>
</feature>